<comment type="caution">
    <text evidence="1">The sequence shown here is derived from an EMBL/GenBank/DDBJ whole genome shotgun (WGS) entry which is preliminary data.</text>
</comment>
<proteinExistence type="predicted"/>
<name>A0ABQ3K6M0_9DEIO</name>
<reference evidence="2" key="1">
    <citation type="journal article" date="2019" name="Int. J. Syst. Evol. Microbiol.">
        <title>The Global Catalogue of Microorganisms (GCM) 10K type strain sequencing project: providing services to taxonomists for standard genome sequencing and annotation.</title>
        <authorList>
            <consortium name="The Broad Institute Genomics Platform"/>
            <consortium name="The Broad Institute Genome Sequencing Center for Infectious Disease"/>
            <person name="Wu L."/>
            <person name="Ma J."/>
        </authorList>
    </citation>
    <scope>NUCLEOTIDE SEQUENCE [LARGE SCALE GENOMIC DNA]</scope>
    <source>
        <strain evidence="2">CGMCC 1.18439</strain>
    </source>
</reference>
<dbReference type="EMBL" id="BNAL01000014">
    <property type="protein sequence ID" value="GHG02484.1"/>
    <property type="molecule type" value="Genomic_DNA"/>
</dbReference>
<dbReference type="InterPro" id="IPR009267">
    <property type="entry name" value="NTP_transf_6"/>
</dbReference>
<protein>
    <submittedName>
        <fullName evidence="1">Uncharacterized protein</fullName>
    </submittedName>
</protein>
<sequence>MLTARAGVQQFLAGCTCVGVTAAGELYAPYGLDELAAGQLTLNPLNRTPDLFLPKAKDYRARWPWLTIHAPDWLAEGGA</sequence>
<organism evidence="1 2">
    <name type="scientific">Deinococcus piscis</name>
    <dbReference type="NCBI Taxonomy" id="394230"/>
    <lineage>
        <taxon>Bacteria</taxon>
        <taxon>Thermotogati</taxon>
        <taxon>Deinococcota</taxon>
        <taxon>Deinococci</taxon>
        <taxon>Deinococcales</taxon>
        <taxon>Deinococcaceae</taxon>
        <taxon>Deinococcus</taxon>
    </lineage>
</organism>
<evidence type="ECO:0000313" key="1">
    <source>
        <dbReference type="EMBL" id="GHG02484.1"/>
    </source>
</evidence>
<dbReference type="Pfam" id="PF06042">
    <property type="entry name" value="NTP_transf_6"/>
    <property type="match status" value="1"/>
</dbReference>
<evidence type="ECO:0000313" key="2">
    <source>
        <dbReference type="Proteomes" id="UP000632154"/>
    </source>
</evidence>
<gene>
    <name evidence="1" type="ORF">GCM10017783_13500</name>
</gene>
<keyword evidence="2" id="KW-1185">Reference proteome</keyword>
<accession>A0ABQ3K6M0</accession>
<dbReference type="Proteomes" id="UP000632154">
    <property type="component" value="Unassembled WGS sequence"/>
</dbReference>